<evidence type="ECO:0000256" key="1">
    <source>
        <dbReference type="SAM" id="MobiDB-lite"/>
    </source>
</evidence>
<dbReference type="RefSeq" id="XP_005792925.1">
    <property type="nucleotide sequence ID" value="XM_005792868.1"/>
</dbReference>
<sequence length="367" mass="39180">MRGGRLDVTGRIERSEASELPCTARDALFAAAANAASCHVAASSRGGGGSSACSGAVAVSKVEVKEAAHDEQDDAEGGRRDWDEDPLGFDTNPMLLRAMCITGSPCLLAQPMAEPPRQDPDIASRVLSGIYELACSSGRGEPMPRAVADLLEQRGVQPADARAENWKRVRQLQTVSAGATPLGEALGALDRLVASLGIDDASEALVGLRVVLEHLRATPASWREGKRALDRHFSRPRFKAEKSCVRLLTDALESACKGEVAKAAPLLQRHSAEHLQGMIDEYLSDHVRPLLPHPRLISIELGEGEDCADKDRADKEGADEDRADEDRAEDRADEEGADEGEAARPPQEAPTVRGARAQARARAAPAE</sequence>
<feature type="compositionally biased region" description="Low complexity" evidence="1">
    <location>
        <begin position="353"/>
        <end position="367"/>
    </location>
</feature>
<feature type="compositionally biased region" description="Acidic residues" evidence="1">
    <location>
        <begin position="331"/>
        <end position="340"/>
    </location>
</feature>
<feature type="compositionally biased region" description="Basic and acidic residues" evidence="1">
    <location>
        <begin position="307"/>
        <end position="316"/>
    </location>
</feature>
<feature type="compositionally biased region" description="Basic and acidic residues" evidence="1">
    <location>
        <begin position="66"/>
        <end position="82"/>
    </location>
</feature>
<proteinExistence type="predicted"/>
<dbReference type="Proteomes" id="UP000013827">
    <property type="component" value="Unassembled WGS sequence"/>
</dbReference>
<dbReference type="KEGG" id="ehx:EMIHUDRAFT_454208"/>
<protein>
    <submittedName>
        <fullName evidence="2">Uncharacterized protein</fullName>
    </submittedName>
</protein>
<dbReference type="GeneID" id="17285766"/>
<accession>A0A0D3KXL1</accession>
<organism evidence="2 3">
    <name type="scientific">Emiliania huxleyi (strain CCMP1516)</name>
    <dbReference type="NCBI Taxonomy" id="280463"/>
    <lineage>
        <taxon>Eukaryota</taxon>
        <taxon>Haptista</taxon>
        <taxon>Haptophyta</taxon>
        <taxon>Prymnesiophyceae</taxon>
        <taxon>Isochrysidales</taxon>
        <taxon>Noelaerhabdaceae</taxon>
        <taxon>Emiliania</taxon>
    </lineage>
</organism>
<reference evidence="2" key="2">
    <citation type="submission" date="2024-10" db="UniProtKB">
        <authorList>
            <consortium name="EnsemblProtists"/>
        </authorList>
    </citation>
    <scope>IDENTIFICATION</scope>
</reference>
<reference evidence="3" key="1">
    <citation type="journal article" date="2013" name="Nature">
        <title>Pan genome of the phytoplankton Emiliania underpins its global distribution.</title>
        <authorList>
            <person name="Read B.A."/>
            <person name="Kegel J."/>
            <person name="Klute M.J."/>
            <person name="Kuo A."/>
            <person name="Lefebvre S.C."/>
            <person name="Maumus F."/>
            <person name="Mayer C."/>
            <person name="Miller J."/>
            <person name="Monier A."/>
            <person name="Salamov A."/>
            <person name="Young J."/>
            <person name="Aguilar M."/>
            <person name="Claverie J.M."/>
            <person name="Frickenhaus S."/>
            <person name="Gonzalez K."/>
            <person name="Herman E.K."/>
            <person name="Lin Y.C."/>
            <person name="Napier J."/>
            <person name="Ogata H."/>
            <person name="Sarno A.F."/>
            <person name="Shmutz J."/>
            <person name="Schroeder D."/>
            <person name="de Vargas C."/>
            <person name="Verret F."/>
            <person name="von Dassow P."/>
            <person name="Valentin K."/>
            <person name="Van de Peer Y."/>
            <person name="Wheeler G."/>
            <person name="Dacks J.B."/>
            <person name="Delwiche C.F."/>
            <person name="Dyhrman S.T."/>
            <person name="Glockner G."/>
            <person name="John U."/>
            <person name="Richards T."/>
            <person name="Worden A.Z."/>
            <person name="Zhang X."/>
            <person name="Grigoriev I.V."/>
            <person name="Allen A.E."/>
            <person name="Bidle K."/>
            <person name="Borodovsky M."/>
            <person name="Bowler C."/>
            <person name="Brownlee C."/>
            <person name="Cock J.M."/>
            <person name="Elias M."/>
            <person name="Gladyshev V.N."/>
            <person name="Groth M."/>
            <person name="Guda C."/>
            <person name="Hadaegh A."/>
            <person name="Iglesias-Rodriguez M.D."/>
            <person name="Jenkins J."/>
            <person name="Jones B.M."/>
            <person name="Lawson T."/>
            <person name="Leese F."/>
            <person name="Lindquist E."/>
            <person name="Lobanov A."/>
            <person name="Lomsadze A."/>
            <person name="Malik S.B."/>
            <person name="Marsh M.E."/>
            <person name="Mackinder L."/>
            <person name="Mock T."/>
            <person name="Mueller-Roeber B."/>
            <person name="Pagarete A."/>
            <person name="Parker M."/>
            <person name="Probert I."/>
            <person name="Quesneville H."/>
            <person name="Raines C."/>
            <person name="Rensing S.A."/>
            <person name="Riano-Pachon D.M."/>
            <person name="Richier S."/>
            <person name="Rokitta S."/>
            <person name="Shiraiwa Y."/>
            <person name="Soanes D.M."/>
            <person name="van der Giezen M."/>
            <person name="Wahlund T.M."/>
            <person name="Williams B."/>
            <person name="Wilson W."/>
            <person name="Wolfe G."/>
            <person name="Wurch L.L."/>
        </authorList>
    </citation>
    <scope>NUCLEOTIDE SEQUENCE</scope>
</reference>
<dbReference type="HOGENOM" id="CLU_755655_0_0_1"/>
<dbReference type="EnsemblProtists" id="EOD40496">
    <property type="protein sequence ID" value="EOD40496"/>
    <property type="gene ID" value="EMIHUDRAFT_454208"/>
</dbReference>
<feature type="region of interest" description="Disordered" evidence="1">
    <location>
        <begin position="307"/>
        <end position="367"/>
    </location>
</feature>
<evidence type="ECO:0000313" key="3">
    <source>
        <dbReference type="Proteomes" id="UP000013827"/>
    </source>
</evidence>
<dbReference type="AlphaFoldDB" id="A0A0D3KXL1"/>
<keyword evidence="3" id="KW-1185">Reference proteome</keyword>
<evidence type="ECO:0000313" key="2">
    <source>
        <dbReference type="EnsemblProtists" id="EOD40496"/>
    </source>
</evidence>
<name>A0A0D3KXL1_EMIH1</name>
<dbReference type="PaxDb" id="2903-EOD40496"/>
<feature type="region of interest" description="Disordered" evidence="1">
    <location>
        <begin position="66"/>
        <end position="86"/>
    </location>
</feature>